<keyword evidence="3" id="KW-1003">Cell membrane</keyword>
<dbReference type="Proteomes" id="UP000269883">
    <property type="component" value="Chromosome"/>
</dbReference>
<evidence type="ECO:0000256" key="8">
    <source>
        <dbReference type="SAM" id="Phobius"/>
    </source>
</evidence>
<dbReference type="Pfam" id="PF13677">
    <property type="entry name" value="MotB_plug"/>
    <property type="match status" value="1"/>
</dbReference>
<dbReference type="PANTHER" id="PTHR30329">
    <property type="entry name" value="STATOR ELEMENT OF FLAGELLAR MOTOR COMPLEX"/>
    <property type="match status" value="1"/>
</dbReference>
<dbReference type="KEGG" id="dfl:DFE_2178"/>
<evidence type="ECO:0000256" key="5">
    <source>
        <dbReference type="ARBA" id="ARBA00022989"/>
    </source>
</evidence>
<evidence type="ECO:0000256" key="6">
    <source>
        <dbReference type="ARBA" id="ARBA00023136"/>
    </source>
</evidence>
<dbReference type="InterPro" id="IPR006665">
    <property type="entry name" value="OmpA-like"/>
</dbReference>
<evidence type="ECO:0000256" key="3">
    <source>
        <dbReference type="ARBA" id="ARBA00022475"/>
    </source>
</evidence>
<keyword evidence="11" id="KW-1185">Reference proteome</keyword>
<dbReference type="PROSITE" id="PS51123">
    <property type="entry name" value="OMPA_2"/>
    <property type="match status" value="1"/>
</dbReference>
<keyword evidence="6 7" id="KW-0472">Membrane</keyword>
<evidence type="ECO:0000256" key="4">
    <source>
        <dbReference type="ARBA" id="ARBA00022692"/>
    </source>
</evidence>
<dbReference type="EMBL" id="AP017378">
    <property type="protein sequence ID" value="BBD08904.1"/>
    <property type="molecule type" value="Genomic_DNA"/>
</dbReference>
<evidence type="ECO:0000259" key="9">
    <source>
        <dbReference type="PROSITE" id="PS51123"/>
    </source>
</evidence>
<dbReference type="Gene3D" id="3.30.1330.60">
    <property type="entry name" value="OmpA-like domain"/>
    <property type="match status" value="1"/>
</dbReference>
<comment type="similarity">
    <text evidence="2">Belongs to the MotB family.</text>
</comment>
<dbReference type="CDD" id="cd07185">
    <property type="entry name" value="OmpA_C-like"/>
    <property type="match status" value="1"/>
</dbReference>
<dbReference type="AlphaFoldDB" id="A0A2Z6B0A7"/>
<keyword evidence="5 8" id="KW-1133">Transmembrane helix</keyword>
<dbReference type="InterPro" id="IPR050330">
    <property type="entry name" value="Bact_OuterMem_StrucFunc"/>
</dbReference>
<dbReference type="GO" id="GO:0005886">
    <property type="term" value="C:plasma membrane"/>
    <property type="evidence" value="ECO:0007669"/>
    <property type="project" value="UniProtKB-SubCell"/>
</dbReference>
<accession>A0A2Z6B0A7</accession>
<proteinExistence type="inferred from homology"/>
<feature type="transmembrane region" description="Helical" evidence="8">
    <location>
        <begin position="16"/>
        <end position="38"/>
    </location>
</feature>
<keyword evidence="4 8" id="KW-0812">Transmembrane</keyword>
<name>A0A2Z6B0A7_9BACT</name>
<organism evidence="10 11">
    <name type="scientific">Desulfovibrio ferrophilus</name>
    <dbReference type="NCBI Taxonomy" id="241368"/>
    <lineage>
        <taxon>Bacteria</taxon>
        <taxon>Pseudomonadati</taxon>
        <taxon>Thermodesulfobacteriota</taxon>
        <taxon>Desulfovibrionia</taxon>
        <taxon>Desulfovibrionales</taxon>
        <taxon>Desulfovibrionaceae</taxon>
        <taxon>Desulfovibrio</taxon>
    </lineage>
</organism>
<reference evidence="10 11" key="1">
    <citation type="journal article" date="2018" name="Sci. Adv.">
        <title>Multi-heme cytochromes provide a pathway for survival in energy-limited environments.</title>
        <authorList>
            <person name="Deng X."/>
            <person name="Dohmae N."/>
            <person name="Nealson K.H."/>
            <person name="Hashimoto K."/>
            <person name="Okamoto A."/>
        </authorList>
    </citation>
    <scope>NUCLEOTIDE SEQUENCE [LARGE SCALE GENOMIC DNA]</scope>
    <source>
        <strain evidence="10 11">IS5</strain>
    </source>
</reference>
<protein>
    <submittedName>
        <fullName evidence="10">OmpA/MotB domain protein</fullName>
    </submittedName>
</protein>
<dbReference type="InterPro" id="IPR025713">
    <property type="entry name" value="MotB-like_N_dom"/>
</dbReference>
<evidence type="ECO:0000313" key="10">
    <source>
        <dbReference type="EMBL" id="BBD08904.1"/>
    </source>
</evidence>
<evidence type="ECO:0000256" key="7">
    <source>
        <dbReference type="PROSITE-ProRule" id="PRU00473"/>
    </source>
</evidence>
<dbReference type="InterPro" id="IPR036737">
    <property type="entry name" value="OmpA-like_sf"/>
</dbReference>
<gene>
    <name evidence="10" type="ORF">DFE_2178</name>
</gene>
<sequence>MAKKFTPPPEEGLPPWMATFADLVTLLMCFFVLLLSFANQDIANFRTLMGSIKDAFGVQTERPEATHAAYSPTRLEKKGVKLNQEQKVVLDLTMQLRALIEEDKELKRSTGVSAEREGVLVRVEAAYLFKPGEAKLSPGAPKMLANVLKILSEYNFNCVIRGHTADRDAGTGMYPSNWELSAARAAATLRYLVDQGGIDPRRLKAVGYAGTRPLVPNDKEADRARNRRVEFLLHRPEAESW</sequence>
<evidence type="ECO:0000313" key="11">
    <source>
        <dbReference type="Proteomes" id="UP000269883"/>
    </source>
</evidence>
<dbReference type="RefSeq" id="WP_232034762.1">
    <property type="nucleotide sequence ID" value="NZ_AP017378.1"/>
</dbReference>
<evidence type="ECO:0000256" key="2">
    <source>
        <dbReference type="ARBA" id="ARBA00008914"/>
    </source>
</evidence>
<dbReference type="SUPFAM" id="SSF103088">
    <property type="entry name" value="OmpA-like"/>
    <property type="match status" value="1"/>
</dbReference>
<dbReference type="PANTHER" id="PTHR30329:SF21">
    <property type="entry name" value="LIPOPROTEIN YIAD-RELATED"/>
    <property type="match status" value="1"/>
</dbReference>
<feature type="domain" description="OmpA-like" evidence="9">
    <location>
        <begin position="116"/>
        <end position="237"/>
    </location>
</feature>
<comment type="subcellular location">
    <subcellularLocation>
        <location evidence="1">Cell membrane</location>
        <topology evidence="1">Single-pass membrane protein</topology>
    </subcellularLocation>
</comment>
<evidence type="ECO:0000256" key="1">
    <source>
        <dbReference type="ARBA" id="ARBA00004162"/>
    </source>
</evidence>
<dbReference type="Pfam" id="PF00691">
    <property type="entry name" value="OmpA"/>
    <property type="match status" value="1"/>
</dbReference>